<sequence length="264" mass="30065">MPVQRNNLSWLYTTVGFCSVKFSLYLLLCPDSRRSQPGYPAYGAIVRLFSQVFDGTPKRSNLAGSCANRTGSHVRLCAHRKTRRSHRSGIRTSNRPSPHKPVPKRTFHSLPTFRSITIPFRQHSIPSTFRSITILSITDGTGYRQKTSRNAKRRSCAGCTLSATSNPANCPVINQEHHQPHVCEDIHHVLKADIPSPIRAENTESCMSRHAQPDRSRRTRPVLRKFHRIAHAMTHTTWQKLPTQQPQTVMPDIPICPDHEYHRN</sequence>
<keyword evidence="2" id="KW-1133">Transmembrane helix</keyword>
<accession>A0A6A2VHV3</accession>
<gene>
    <name evidence="3" type="ORF">DSM100238_0884</name>
</gene>
<comment type="caution">
    <text evidence="3">The sequence shown here is derived from an EMBL/GenBank/DDBJ whole genome shotgun (WGS) entry which is preliminary data.</text>
</comment>
<dbReference type="AlphaFoldDB" id="A0A6A2VHV3"/>
<feature type="transmembrane region" description="Helical" evidence="2">
    <location>
        <begin position="7"/>
        <end position="28"/>
    </location>
</feature>
<feature type="region of interest" description="Disordered" evidence="1">
    <location>
        <begin position="80"/>
        <end position="106"/>
    </location>
</feature>
<name>A0A6A2VHV3_9BIFI</name>
<evidence type="ECO:0000313" key="3">
    <source>
        <dbReference type="EMBL" id="KAB8299452.1"/>
    </source>
</evidence>
<proteinExistence type="predicted"/>
<dbReference type="EMBL" id="WBSO01000004">
    <property type="protein sequence ID" value="KAB8299452.1"/>
    <property type="molecule type" value="Genomic_DNA"/>
</dbReference>
<organism evidence="3 4">
    <name type="scientific">Bifidobacterium apri</name>
    <dbReference type="NCBI Taxonomy" id="1769423"/>
    <lineage>
        <taxon>Bacteria</taxon>
        <taxon>Bacillati</taxon>
        <taxon>Actinomycetota</taxon>
        <taxon>Actinomycetes</taxon>
        <taxon>Bifidobacteriales</taxon>
        <taxon>Bifidobacteriaceae</taxon>
        <taxon>Bifidobacterium</taxon>
    </lineage>
</organism>
<evidence type="ECO:0000256" key="1">
    <source>
        <dbReference type="SAM" id="MobiDB-lite"/>
    </source>
</evidence>
<dbReference type="Proteomes" id="UP000440041">
    <property type="component" value="Unassembled WGS sequence"/>
</dbReference>
<keyword evidence="2" id="KW-0812">Transmembrane</keyword>
<reference evidence="3 4" key="1">
    <citation type="submission" date="2019-09" db="EMBL/GenBank/DDBJ databases">
        <title>Characterization of the phylogenetic diversity of two novel species belonging to the genus Bifidobacterium: Bifidobacterium cebidarum sp. nov. and Bifidobacterium leontopitheci sp. nov.</title>
        <authorList>
            <person name="Lugli G.A."/>
            <person name="Duranti S."/>
            <person name="Milani C."/>
            <person name="Turroni F."/>
            <person name="Ventura M."/>
        </authorList>
    </citation>
    <scope>NUCLEOTIDE SEQUENCE [LARGE SCALE GENOMIC DNA]</scope>
    <source>
        <strain evidence="3 4">DSM 100238</strain>
    </source>
</reference>
<keyword evidence="4" id="KW-1185">Reference proteome</keyword>
<feature type="compositionally biased region" description="Basic residues" evidence="1">
    <location>
        <begin position="97"/>
        <end position="106"/>
    </location>
</feature>
<protein>
    <submittedName>
        <fullName evidence="3">Uncharacterized protein</fullName>
    </submittedName>
</protein>
<evidence type="ECO:0000313" key="4">
    <source>
        <dbReference type="Proteomes" id="UP000440041"/>
    </source>
</evidence>
<keyword evidence="2" id="KW-0472">Membrane</keyword>
<feature type="compositionally biased region" description="Basic residues" evidence="1">
    <location>
        <begin position="80"/>
        <end position="89"/>
    </location>
</feature>
<evidence type="ECO:0000256" key="2">
    <source>
        <dbReference type="SAM" id="Phobius"/>
    </source>
</evidence>